<evidence type="ECO:0000256" key="1">
    <source>
        <dbReference type="SAM" id="Phobius"/>
    </source>
</evidence>
<evidence type="ECO:0000313" key="3">
    <source>
        <dbReference type="Proteomes" id="UP000609346"/>
    </source>
</evidence>
<keyword evidence="1" id="KW-0472">Membrane</keyword>
<keyword evidence="3" id="KW-1185">Reference proteome</keyword>
<name>A0ABR8MTT8_9BACL</name>
<proteinExistence type="predicted"/>
<sequence length="50" mass="5787">MHIWIVLWVRPLVRPCGGWGRRGNTMIIVLGAALLIFIYLIIALIKPERF</sequence>
<organism evidence="2 3">
    <name type="scientific">Paenibacillus terricola</name>
    <dbReference type="NCBI Taxonomy" id="2763503"/>
    <lineage>
        <taxon>Bacteria</taxon>
        <taxon>Bacillati</taxon>
        <taxon>Bacillota</taxon>
        <taxon>Bacilli</taxon>
        <taxon>Bacillales</taxon>
        <taxon>Paenibacillaceae</taxon>
        <taxon>Paenibacillus</taxon>
    </lineage>
</organism>
<accession>A0ABR8MTT8</accession>
<keyword evidence="1" id="KW-1133">Transmembrane helix</keyword>
<comment type="caution">
    <text evidence="2">The sequence shown here is derived from an EMBL/GenBank/DDBJ whole genome shotgun (WGS) entry which is preliminary data.</text>
</comment>
<feature type="transmembrane region" description="Helical" evidence="1">
    <location>
        <begin position="25"/>
        <end position="45"/>
    </location>
</feature>
<keyword evidence="1" id="KW-0812">Transmembrane</keyword>
<dbReference type="InterPro" id="IPR011726">
    <property type="entry name" value="KdpF"/>
</dbReference>
<dbReference type="Pfam" id="PF09604">
    <property type="entry name" value="Potass_KdpF"/>
    <property type="match status" value="1"/>
</dbReference>
<gene>
    <name evidence="2" type="ORF">H8B09_11460</name>
</gene>
<protein>
    <submittedName>
        <fullName evidence="2">Potassium-transporting ATPase subunit F</fullName>
    </submittedName>
</protein>
<dbReference type="EMBL" id="JACXZA010000002">
    <property type="protein sequence ID" value="MBD3919373.1"/>
    <property type="molecule type" value="Genomic_DNA"/>
</dbReference>
<reference evidence="2 3" key="1">
    <citation type="submission" date="2020-09" db="EMBL/GenBank/DDBJ databases">
        <title>Paenibacillus sp. strain PR3 16S rRNA gene Genome sequencing and assembly.</title>
        <authorList>
            <person name="Kim J."/>
        </authorList>
    </citation>
    <scope>NUCLEOTIDE SEQUENCE [LARGE SCALE GENOMIC DNA]</scope>
    <source>
        <strain evidence="2 3">PR3</strain>
    </source>
</reference>
<dbReference type="Proteomes" id="UP000609346">
    <property type="component" value="Unassembled WGS sequence"/>
</dbReference>
<evidence type="ECO:0000313" key="2">
    <source>
        <dbReference type="EMBL" id="MBD3919373.1"/>
    </source>
</evidence>